<comment type="caution">
    <text evidence="2">The sequence shown here is derived from an EMBL/GenBank/DDBJ whole genome shotgun (WGS) entry which is preliminary data.</text>
</comment>
<keyword evidence="1" id="KW-0472">Membrane</keyword>
<gene>
    <name evidence="2" type="ORF">GCM10023353_32060</name>
</gene>
<evidence type="ECO:0000313" key="2">
    <source>
        <dbReference type="EMBL" id="GAA4821401.1"/>
    </source>
</evidence>
<sequence>MHTIVFKVPKVTDSSNSVMVLVCIAATITLLVFISLLICSRIKNRDVGIADGVKNIMLIGASSLSFVVAATFGGLSTMGTSSLSLDGVQMSDHEANEYAKSILAEKIIDVTNTVPVQDSLPNFGEDGDYVPGFTQTDIALRSGDSCSIIQDEYPIEMLSARIIQATLECNY</sequence>
<feature type="transmembrane region" description="Helical" evidence="1">
    <location>
        <begin position="18"/>
        <end position="40"/>
    </location>
</feature>
<keyword evidence="1" id="KW-1133">Transmembrane helix</keyword>
<proteinExistence type="predicted"/>
<accession>A0ABP9CY14</accession>
<protein>
    <submittedName>
        <fullName evidence="2">Uncharacterized protein</fullName>
    </submittedName>
</protein>
<reference evidence="3" key="1">
    <citation type="journal article" date="2019" name="Int. J. Syst. Evol. Microbiol.">
        <title>The Global Catalogue of Microorganisms (GCM) 10K type strain sequencing project: providing services to taxonomists for standard genome sequencing and annotation.</title>
        <authorList>
            <consortium name="The Broad Institute Genomics Platform"/>
            <consortium name="The Broad Institute Genome Sequencing Center for Infectious Disease"/>
            <person name="Wu L."/>
            <person name="Ma J."/>
        </authorList>
    </citation>
    <scope>NUCLEOTIDE SEQUENCE [LARGE SCALE GENOMIC DNA]</scope>
    <source>
        <strain evidence="3">JCM 18542</strain>
    </source>
</reference>
<keyword evidence="3" id="KW-1185">Reference proteome</keyword>
<name>A0ABP9CY14_9ACTN</name>
<feature type="transmembrane region" description="Helical" evidence="1">
    <location>
        <begin position="52"/>
        <end position="75"/>
    </location>
</feature>
<dbReference type="EMBL" id="BAABKQ010000001">
    <property type="protein sequence ID" value="GAA4821401.1"/>
    <property type="molecule type" value="Genomic_DNA"/>
</dbReference>
<dbReference type="RefSeq" id="WP_200175728.1">
    <property type="nucleotide sequence ID" value="NZ_BAABKQ010000001.1"/>
</dbReference>
<dbReference type="Proteomes" id="UP001500839">
    <property type="component" value="Unassembled WGS sequence"/>
</dbReference>
<evidence type="ECO:0000313" key="3">
    <source>
        <dbReference type="Proteomes" id="UP001500839"/>
    </source>
</evidence>
<organism evidence="2 3">
    <name type="scientific">Tomitella cavernea</name>
    <dbReference type="NCBI Taxonomy" id="1387982"/>
    <lineage>
        <taxon>Bacteria</taxon>
        <taxon>Bacillati</taxon>
        <taxon>Actinomycetota</taxon>
        <taxon>Actinomycetes</taxon>
        <taxon>Mycobacteriales</taxon>
        <taxon>Tomitella</taxon>
    </lineage>
</organism>
<keyword evidence="1" id="KW-0812">Transmembrane</keyword>
<evidence type="ECO:0000256" key="1">
    <source>
        <dbReference type="SAM" id="Phobius"/>
    </source>
</evidence>